<keyword evidence="1" id="KW-0378">Hydrolase</keyword>
<dbReference type="SUPFAM" id="SSF53254">
    <property type="entry name" value="Phosphoglycerate mutase-like"/>
    <property type="match status" value="1"/>
</dbReference>
<dbReference type="PANTHER" id="PTHR46517:SF1">
    <property type="entry name" value="FRUCTOSE-2,6-BISPHOSPHATASE TIGAR"/>
    <property type="match status" value="1"/>
</dbReference>
<comment type="caution">
    <text evidence="2">The sequence shown here is derived from an EMBL/GenBank/DDBJ whole genome shotgun (WGS) entry which is preliminary data.</text>
</comment>
<dbReference type="PROSITE" id="PS00175">
    <property type="entry name" value="PG_MUTASE"/>
    <property type="match status" value="1"/>
</dbReference>
<reference evidence="3" key="1">
    <citation type="journal article" date="2019" name="Int. J. Syst. Evol. Microbiol.">
        <title>The Global Catalogue of Microorganisms (GCM) 10K type strain sequencing project: providing services to taxonomists for standard genome sequencing and annotation.</title>
        <authorList>
            <consortium name="The Broad Institute Genomics Platform"/>
            <consortium name="The Broad Institute Genome Sequencing Center for Infectious Disease"/>
            <person name="Wu L."/>
            <person name="Ma J."/>
        </authorList>
    </citation>
    <scope>NUCLEOTIDE SEQUENCE [LARGE SCALE GENOMIC DNA]</scope>
    <source>
        <strain evidence="3">CGMCC 1.19032</strain>
    </source>
</reference>
<dbReference type="Pfam" id="PF00300">
    <property type="entry name" value="His_Phos_1"/>
    <property type="match status" value="1"/>
</dbReference>
<dbReference type="InterPro" id="IPR029033">
    <property type="entry name" value="His_PPase_superfam"/>
</dbReference>
<dbReference type="PANTHER" id="PTHR46517">
    <property type="entry name" value="FRUCTOSE-2,6-BISPHOSPHATASE TIGAR"/>
    <property type="match status" value="1"/>
</dbReference>
<evidence type="ECO:0000313" key="2">
    <source>
        <dbReference type="EMBL" id="MFC4720649.1"/>
    </source>
</evidence>
<dbReference type="InterPro" id="IPR013078">
    <property type="entry name" value="His_Pase_superF_clade-1"/>
</dbReference>
<keyword evidence="3" id="KW-1185">Reference proteome</keyword>
<dbReference type="SMART" id="SM00855">
    <property type="entry name" value="PGAM"/>
    <property type="match status" value="1"/>
</dbReference>
<protein>
    <submittedName>
        <fullName evidence="2">Histidine phosphatase family protein</fullName>
    </submittedName>
</protein>
<dbReference type="CDD" id="cd07067">
    <property type="entry name" value="HP_PGM_like"/>
    <property type="match status" value="1"/>
</dbReference>
<dbReference type="RefSeq" id="WP_204654980.1">
    <property type="nucleotide sequence ID" value="NZ_JAFBFD010000048.1"/>
</dbReference>
<dbReference type="InterPro" id="IPR051695">
    <property type="entry name" value="Phosphoglycerate_Mutase"/>
</dbReference>
<accession>A0ABV9N021</accession>
<evidence type="ECO:0000256" key="1">
    <source>
        <dbReference type="ARBA" id="ARBA00022801"/>
    </source>
</evidence>
<sequence>MQTVQIYLVRHGETIFNAKGVVQGQSDSPLTKAGWQGAIELGQKLRTLPIDQAYVSDLRRAQETLQLMLAEHQTPAPVQVKQAFREYNFGLYEGDQNAHFWDRMSQLHQTDVLANAQTDFLARYGYVYHERHNPMAEKLTSFKQRLETGLLEVANEALEKQQEHLLIVSHGIVVQGLLQLFIPNYQPTTIFPNTSVTKFAYDGQNFQLDYVGKTAQELPF</sequence>
<dbReference type="Proteomes" id="UP001595969">
    <property type="component" value="Unassembled WGS sequence"/>
</dbReference>
<name>A0ABV9N021_9ENTE</name>
<evidence type="ECO:0000313" key="3">
    <source>
        <dbReference type="Proteomes" id="UP001595969"/>
    </source>
</evidence>
<dbReference type="EMBL" id="JBHSGS010000066">
    <property type="protein sequence ID" value="MFC4720649.1"/>
    <property type="molecule type" value="Genomic_DNA"/>
</dbReference>
<organism evidence="2 3">
    <name type="scientific">Enterococcus lemanii</name>
    <dbReference type="NCBI Taxonomy" id="1159752"/>
    <lineage>
        <taxon>Bacteria</taxon>
        <taxon>Bacillati</taxon>
        <taxon>Bacillota</taxon>
        <taxon>Bacilli</taxon>
        <taxon>Lactobacillales</taxon>
        <taxon>Enterococcaceae</taxon>
        <taxon>Enterococcus</taxon>
    </lineage>
</organism>
<dbReference type="Gene3D" id="3.40.50.1240">
    <property type="entry name" value="Phosphoglycerate mutase-like"/>
    <property type="match status" value="1"/>
</dbReference>
<dbReference type="InterPro" id="IPR001345">
    <property type="entry name" value="PG/BPGM_mutase_AS"/>
</dbReference>
<gene>
    <name evidence="2" type="ORF">ACFO5I_13040</name>
</gene>
<proteinExistence type="predicted"/>
<dbReference type="PIRSF" id="PIRSF000709">
    <property type="entry name" value="6PFK_2-Ptase"/>
    <property type="match status" value="1"/>
</dbReference>